<dbReference type="Gene3D" id="1.20.140.40">
    <property type="entry name" value="Invertase/pectin methylesterase inhibitor family protein"/>
    <property type="match status" value="1"/>
</dbReference>
<evidence type="ECO:0000313" key="5">
    <source>
        <dbReference type="EMBL" id="KAK9094891.1"/>
    </source>
</evidence>
<dbReference type="Proteomes" id="UP001419268">
    <property type="component" value="Unassembled WGS sequence"/>
</dbReference>
<dbReference type="AlphaFoldDB" id="A0AAP0HSG0"/>
<dbReference type="InterPro" id="IPR034088">
    <property type="entry name" value="Pla_a_1-like"/>
</dbReference>
<evidence type="ECO:0000256" key="1">
    <source>
        <dbReference type="ARBA" id="ARBA00022729"/>
    </source>
</evidence>
<feature type="domain" description="Pectinesterase inhibitor" evidence="4">
    <location>
        <begin position="2"/>
        <end position="109"/>
    </location>
</feature>
<keyword evidence="1" id="KW-0732">Signal</keyword>
<evidence type="ECO:0000256" key="2">
    <source>
        <dbReference type="ARBA" id="ARBA00023157"/>
    </source>
</evidence>
<dbReference type="PANTHER" id="PTHR35357">
    <property type="entry name" value="OS02G0537100 PROTEIN"/>
    <property type="match status" value="1"/>
</dbReference>
<dbReference type="CDD" id="cd15795">
    <property type="entry name" value="PMEI-Pla_a_1_like"/>
    <property type="match status" value="1"/>
</dbReference>
<evidence type="ECO:0000256" key="3">
    <source>
        <dbReference type="ARBA" id="ARBA00038471"/>
    </source>
</evidence>
<organism evidence="5 6">
    <name type="scientific">Stephania cephalantha</name>
    <dbReference type="NCBI Taxonomy" id="152367"/>
    <lineage>
        <taxon>Eukaryota</taxon>
        <taxon>Viridiplantae</taxon>
        <taxon>Streptophyta</taxon>
        <taxon>Embryophyta</taxon>
        <taxon>Tracheophyta</taxon>
        <taxon>Spermatophyta</taxon>
        <taxon>Magnoliopsida</taxon>
        <taxon>Ranunculales</taxon>
        <taxon>Menispermaceae</taxon>
        <taxon>Menispermoideae</taxon>
        <taxon>Cissampelideae</taxon>
        <taxon>Stephania</taxon>
    </lineage>
</organism>
<dbReference type="PANTHER" id="PTHR35357:SF8">
    <property type="entry name" value="OS01G0111000 PROTEIN"/>
    <property type="match status" value="1"/>
</dbReference>
<keyword evidence="6" id="KW-1185">Reference proteome</keyword>
<name>A0AAP0HSG0_9MAGN</name>
<evidence type="ECO:0000313" key="6">
    <source>
        <dbReference type="Proteomes" id="UP001419268"/>
    </source>
</evidence>
<dbReference type="EMBL" id="JBBNAG010000011">
    <property type="protein sequence ID" value="KAK9094891.1"/>
    <property type="molecule type" value="Genomic_DNA"/>
</dbReference>
<keyword evidence="2" id="KW-1015">Disulfide bond</keyword>
<sequence>MISVKLAKANFTNTIKTIKRMLRSKNFDNTTRECLEYCRDLYGAAIPRLEEAVNELTRDSHADIDELISGTMELPTTCGDGFAEAEVASSLSNGENYNMFELCEIALFITDTLSSQQYLT</sequence>
<comment type="caution">
    <text evidence="5">The sequence shown here is derived from an EMBL/GenBank/DDBJ whole genome shotgun (WGS) entry which is preliminary data.</text>
</comment>
<comment type="similarity">
    <text evidence="3">Belongs to the PMEI family.</text>
</comment>
<dbReference type="SUPFAM" id="SSF101148">
    <property type="entry name" value="Plant invertase/pectin methylesterase inhibitor"/>
    <property type="match status" value="1"/>
</dbReference>
<protein>
    <recommendedName>
        <fullName evidence="4">Pectinesterase inhibitor domain-containing protein</fullName>
    </recommendedName>
</protein>
<gene>
    <name evidence="5" type="ORF">Scep_026360</name>
</gene>
<dbReference type="NCBIfam" id="TIGR01614">
    <property type="entry name" value="PME_inhib"/>
    <property type="match status" value="1"/>
</dbReference>
<proteinExistence type="inferred from homology"/>
<accession>A0AAP0HSG0</accession>
<dbReference type="GO" id="GO:0004857">
    <property type="term" value="F:enzyme inhibitor activity"/>
    <property type="evidence" value="ECO:0007669"/>
    <property type="project" value="InterPro"/>
</dbReference>
<dbReference type="SMART" id="SM00856">
    <property type="entry name" value="PMEI"/>
    <property type="match status" value="1"/>
</dbReference>
<reference evidence="5 6" key="1">
    <citation type="submission" date="2024-01" db="EMBL/GenBank/DDBJ databases">
        <title>Genome assemblies of Stephania.</title>
        <authorList>
            <person name="Yang L."/>
        </authorList>
    </citation>
    <scope>NUCLEOTIDE SEQUENCE [LARGE SCALE GENOMIC DNA]</scope>
    <source>
        <strain evidence="5">JXDWG</strain>
        <tissue evidence="5">Leaf</tissue>
    </source>
</reference>
<dbReference type="Pfam" id="PF04043">
    <property type="entry name" value="PMEI"/>
    <property type="match status" value="1"/>
</dbReference>
<evidence type="ECO:0000259" key="4">
    <source>
        <dbReference type="SMART" id="SM00856"/>
    </source>
</evidence>
<dbReference type="InterPro" id="IPR035513">
    <property type="entry name" value="Invertase/methylesterase_inhib"/>
</dbReference>
<dbReference type="InterPro" id="IPR006501">
    <property type="entry name" value="Pectinesterase_inhib_dom"/>
</dbReference>